<comment type="caution">
    <text evidence="1">The sequence shown here is derived from an EMBL/GenBank/DDBJ whole genome shotgun (WGS) entry which is preliminary data.</text>
</comment>
<accession>A0ABS3Q597</accession>
<keyword evidence="2" id="KW-1185">Reference proteome</keyword>
<reference evidence="1 2" key="1">
    <citation type="submission" date="2021-03" db="EMBL/GenBank/DDBJ databases">
        <title>Thiomicrorhabdus sp.nov.,novel sulfur-oxidizing bacteria isolated from coastal sediment.</title>
        <authorList>
            <person name="Liu X."/>
        </authorList>
    </citation>
    <scope>NUCLEOTIDE SEQUENCE [LARGE SCALE GENOMIC DNA]</scope>
    <source>
        <strain evidence="1 2">6S2-11</strain>
    </source>
</reference>
<evidence type="ECO:0000313" key="2">
    <source>
        <dbReference type="Proteomes" id="UP000664835"/>
    </source>
</evidence>
<proteinExistence type="predicted"/>
<name>A0ABS3Q597_9GAMM</name>
<protein>
    <submittedName>
        <fullName evidence="1">DUF4194 domain-containing protein</fullName>
    </submittedName>
</protein>
<dbReference type="EMBL" id="JAGETV010000012">
    <property type="protein sequence ID" value="MBO1927497.1"/>
    <property type="molecule type" value="Genomic_DNA"/>
</dbReference>
<sequence>MFNEVRNLLANQRIDEAELQEAFVVLQERQFLFRSHSRDKRFYNLIDRYPGIFESGLQLFGYKFHHSHEHGYIGYTPSHFVAKMSISESVLMFTLRLIYHLEKEYRSNEDGSISITGSHLIAQYKELSERSDLDETSTRFYDLIKLFQRKSIIRVESEKNEETGLPDITILPTIEVLVTPDFAASFVKNLRERDSVEADSEAIEADIVADNLDDAPTGEQHETH</sequence>
<organism evidence="1 2">
    <name type="scientific">Thiomicrorhabdus marina</name>
    <dbReference type="NCBI Taxonomy" id="2818442"/>
    <lineage>
        <taxon>Bacteria</taxon>
        <taxon>Pseudomonadati</taxon>
        <taxon>Pseudomonadota</taxon>
        <taxon>Gammaproteobacteria</taxon>
        <taxon>Thiotrichales</taxon>
        <taxon>Piscirickettsiaceae</taxon>
        <taxon>Thiomicrorhabdus</taxon>
    </lineage>
</organism>
<gene>
    <name evidence="1" type="ORF">J3998_07890</name>
</gene>
<dbReference type="Proteomes" id="UP000664835">
    <property type="component" value="Unassembled WGS sequence"/>
</dbReference>
<dbReference type="RefSeq" id="WP_208149665.1">
    <property type="nucleotide sequence ID" value="NZ_JAGETV010000012.1"/>
</dbReference>
<dbReference type="InterPro" id="IPR025449">
    <property type="entry name" value="JetB"/>
</dbReference>
<evidence type="ECO:0000313" key="1">
    <source>
        <dbReference type="EMBL" id="MBO1927497.1"/>
    </source>
</evidence>
<dbReference type="Pfam" id="PF13835">
    <property type="entry name" value="DUF4194"/>
    <property type="match status" value="1"/>
</dbReference>